<evidence type="ECO:0000313" key="2">
    <source>
        <dbReference type="Proteomes" id="UP000680865"/>
    </source>
</evidence>
<proteinExistence type="predicted"/>
<dbReference type="Proteomes" id="UP000680865">
    <property type="component" value="Unassembled WGS sequence"/>
</dbReference>
<comment type="caution">
    <text evidence="1">The sequence shown here is derived from an EMBL/GenBank/DDBJ whole genome shotgun (WGS) entry which is preliminary data.</text>
</comment>
<gene>
    <name evidence="1" type="ORF">Aco04nite_48430</name>
</gene>
<sequence length="126" mass="13634">MVPAFLVLGTVAYGINYVANKRLRPTAASAADCRLAQKMFDKAAAFPVGDAAAAEVWETQIRQYAPGRFENDGVATQVLRYTMWARTEAAGGTDRPEAGVLDDIDKEAHGHCDDSGVEITIKKLTF</sequence>
<evidence type="ECO:0000313" key="1">
    <source>
        <dbReference type="EMBL" id="GIM76061.1"/>
    </source>
</evidence>
<dbReference type="EMBL" id="BOQP01000027">
    <property type="protein sequence ID" value="GIM76061.1"/>
    <property type="molecule type" value="Genomic_DNA"/>
</dbReference>
<organism evidence="1 2">
    <name type="scientific">Winogradskya consettensis</name>
    <dbReference type="NCBI Taxonomy" id="113560"/>
    <lineage>
        <taxon>Bacteria</taxon>
        <taxon>Bacillati</taxon>
        <taxon>Actinomycetota</taxon>
        <taxon>Actinomycetes</taxon>
        <taxon>Micromonosporales</taxon>
        <taxon>Micromonosporaceae</taxon>
        <taxon>Winogradskya</taxon>
    </lineage>
</organism>
<protein>
    <submittedName>
        <fullName evidence="1">Uncharacterized protein</fullName>
    </submittedName>
</protein>
<reference evidence="1" key="1">
    <citation type="submission" date="2021-03" db="EMBL/GenBank/DDBJ databases">
        <title>Whole genome shotgun sequence of Actinoplanes consettensis NBRC 14913.</title>
        <authorList>
            <person name="Komaki H."/>
            <person name="Tamura T."/>
        </authorList>
    </citation>
    <scope>NUCLEOTIDE SEQUENCE</scope>
    <source>
        <strain evidence="1">NBRC 14913</strain>
    </source>
</reference>
<name>A0A919VTJ7_9ACTN</name>
<accession>A0A919VTJ7</accession>
<dbReference type="AlphaFoldDB" id="A0A919VTJ7"/>
<keyword evidence="2" id="KW-1185">Reference proteome</keyword>